<proteinExistence type="predicted"/>
<dbReference type="PANTHER" id="PTHR40465">
    <property type="entry name" value="CHROMOSOME 1, WHOLE GENOME SHOTGUN SEQUENCE"/>
    <property type="match status" value="1"/>
</dbReference>
<dbReference type="AlphaFoldDB" id="A0A9P5UCH3"/>
<keyword evidence="1" id="KW-1133">Transmembrane helix</keyword>
<feature type="transmembrane region" description="Helical" evidence="1">
    <location>
        <begin position="161"/>
        <end position="188"/>
    </location>
</feature>
<gene>
    <name evidence="3" type="ORF">BDP27DRAFT_34540</name>
</gene>
<feature type="transmembrane region" description="Helical" evidence="1">
    <location>
        <begin position="120"/>
        <end position="141"/>
    </location>
</feature>
<feature type="transmembrane region" description="Helical" evidence="1">
    <location>
        <begin position="12"/>
        <end position="38"/>
    </location>
</feature>
<evidence type="ECO:0000313" key="4">
    <source>
        <dbReference type="Proteomes" id="UP000772434"/>
    </source>
</evidence>
<dbReference type="PANTHER" id="PTHR40465:SF1">
    <property type="entry name" value="DUF6534 DOMAIN-CONTAINING PROTEIN"/>
    <property type="match status" value="1"/>
</dbReference>
<evidence type="ECO:0000256" key="1">
    <source>
        <dbReference type="SAM" id="Phobius"/>
    </source>
</evidence>
<dbReference type="EMBL" id="JADNRY010000010">
    <property type="protein sequence ID" value="KAF9075135.1"/>
    <property type="molecule type" value="Genomic_DNA"/>
</dbReference>
<keyword evidence="4" id="KW-1185">Reference proteome</keyword>
<keyword evidence="1" id="KW-0472">Membrane</keyword>
<dbReference type="OrthoDB" id="2535105at2759"/>
<reference evidence="3" key="1">
    <citation type="submission" date="2020-11" db="EMBL/GenBank/DDBJ databases">
        <authorList>
            <consortium name="DOE Joint Genome Institute"/>
            <person name="Ahrendt S."/>
            <person name="Riley R."/>
            <person name="Andreopoulos W."/>
            <person name="Labutti K."/>
            <person name="Pangilinan J."/>
            <person name="Ruiz-Duenas F.J."/>
            <person name="Barrasa J.M."/>
            <person name="Sanchez-Garcia M."/>
            <person name="Camarero S."/>
            <person name="Miyauchi S."/>
            <person name="Serrano A."/>
            <person name="Linde D."/>
            <person name="Babiker R."/>
            <person name="Drula E."/>
            <person name="Ayuso-Fernandez I."/>
            <person name="Pacheco R."/>
            <person name="Padilla G."/>
            <person name="Ferreira P."/>
            <person name="Barriuso J."/>
            <person name="Kellner H."/>
            <person name="Castanera R."/>
            <person name="Alfaro M."/>
            <person name="Ramirez L."/>
            <person name="Pisabarro A.G."/>
            <person name="Kuo A."/>
            <person name="Tritt A."/>
            <person name="Lipzen A."/>
            <person name="He G."/>
            <person name="Yan M."/>
            <person name="Ng V."/>
            <person name="Cullen D."/>
            <person name="Martin F."/>
            <person name="Rosso M.-N."/>
            <person name="Henrissat B."/>
            <person name="Hibbett D."/>
            <person name="Martinez A.T."/>
            <person name="Grigoriev I.V."/>
        </authorList>
    </citation>
    <scope>NUCLEOTIDE SEQUENCE</scope>
    <source>
        <strain evidence="3">AH 40177</strain>
    </source>
</reference>
<name>A0A9P5UCH3_9AGAR</name>
<accession>A0A9P5UCH3</accession>
<comment type="caution">
    <text evidence="3">The sequence shown here is derived from an EMBL/GenBank/DDBJ whole genome shotgun (WGS) entry which is preliminary data.</text>
</comment>
<feature type="domain" description="DUF6534" evidence="2">
    <location>
        <begin position="172"/>
        <end position="258"/>
    </location>
</feature>
<keyword evidence="1" id="KW-0812">Transmembrane</keyword>
<feature type="transmembrane region" description="Helical" evidence="1">
    <location>
        <begin position="233"/>
        <end position="254"/>
    </location>
</feature>
<organism evidence="3 4">
    <name type="scientific">Rhodocollybia butyracea</name>
    <dbReference type="NCBI Taxonomy" id="206335"/>
    <lineage>
        <taxon>Eukaryota</taxon>
        <taxon>Fungi</taxon>
        <taxon>Dikarya</taxon>
        <taxon>Basidiomycota</taxon>
        <taxon>Agaricomycotina</taxon>
        <taxon>Agaricomycetes</taxon>
        <taxon>Agaricomycetidae</taxon>
        <taxon>Agaricales</taxon>
        <taxon>Marasmiineae</taxon>
        <taxon>Omphalotaceae</taxon>
        <taxon>Rhodocollybia</taxon>
    </lineage>
</organism>
<dbReference type="Proteomes" id="UP000772434">
    <property type="component" value="Unassembled WGS sequence"/>
</dbReference>
<evidence type="ECO:0000313" key="3">
    <source>
        <dbReference type="EMBL" id="KAF9075135.1"/>
    </source>
</evidence>
<dbReference type="InterPro" id="IPR045339">
    <property type="entry name" value="DUF6534"/>
</dbReference>
<feature type="transmembrane region" description="Helical" evidence="1">
    <location>
        <begin position="200"/>
        <end position="221"/>
    </location>
</feature>
<dbReference type="Pfam" id="PF20152">
    <property type="entry name" value="DUF6534"/>
    <property type="match status" value="1"/>
</dbReference>
<protein>
    <recommendedName>
        <fullName evidence="2">DUF6534 domain-containing protein</fullName>
    </recommendedName>
</protein>
<evidence type="ECO:0000259" key="2">
    <source>
        <dbReference type="Pfam" id="PF20152"/>
    </source>
</evidence>
<sequence length="327" mass="36325">MTSSDLPNMGPTLGAFLVGVIISLFLNGLFTLQIYIYFRLFQSDSRVLRSTVGAVWCLSLGRSISVSYSLYQMVVTDYFQPELLLKASSALATSIVLGAMEDFLVQITYTYRLYRFSGRLPISIFCCVLVVFLGFVLALSMKLSQAAATTQSMILYEASHQWLIFTILFGHAALDIIISGSICYFLTVQKRGALKRGRELVNHIIVLTIETGLATSLASIASAICFRTMQDNYVWMSIYVFIPDLYANALLALLNGRKLRPKGSTVIDLSGLQMTDNVDRSIRARLGNTTTSIMDRSHAFIPMTRDDVDMNALAKEQSTVTQLFTVN</sequence>